<organism evidence="2 3">
    <name type="scientific">Robertmurraya kyonggiensis</name>
    <dbReference type="NCBI Taxonomy" id="1037680"/>
    <lineage>
        <taxon>Bacteria</taxon>
        <taxon>Bacillati</taxon>
        <taxon>Bacillota</taxon>
        <taxon>Bacilli</taxon>
        <taxon>Bacillales</taxon>
        <taxon>Bacillaceae</taxon>
        <taxon>Robertmurraya</taxon>
    </lineage>
</organism>
<dbReference type="GO" id="GO:0016747">
    <property type="term" value="F:acyltransferase activity, transferring groups other than amino-acyl groups"/>
    <property type="evidence" value="ECO:0007669"/>
    <property type="project" value="InterPro"/>
</dbReference>
<dbReference type="AlphaFoldDB" id="A0A4U1DA49"/>
<dbReference type="InterPro" id="IPR000182">
    <property type="entry name" value="GNAT_dom"/>
</dbReference>
<reference evidence="2 3" key="1">
    <citation type="journal article" date="2011" name="J. Microbiol.">
        <title>Bacillus kyonggiensis sp. nov., isolated from soil of a lettuce field.</title>
        <authorList>
            <person name="Dong K."/>
            <person name="Lee S."/>
        </authorList>
    </citation>
    <scope>NUCLEOTIDE SEQUENCE [LARGE SCALE GENOMIC DNA]</scope>
    <source>
        <strain evidence="2 3">NB22</strain>
    </source>
</reference>
<proteinExistence type="predicted"/>
<dbReference type="EMBL" id="SWBM01000001">
    <property type="protein sequence ID" value="TKC18893.1"/>
    <property type="molecule type" value="Genomic_DNA"/>
</dbReference>
<evidence type="ECO:0000259" key="1">
    <source>
        <dbReference type="PROSITE" id="PS51186"/>
    </source>
</evidence>
<comment type="caution">
    <text evidence="2">The sequence shown here is derived from an EMBL/GenBank/DDBJ whole genome shotgun (WGS) entry which is preliminary data.</text>
</comment>
<dbReference type="OrthoDB" id="1895809at2"/>
<evidence type="ECO:0000313" key="2">
    <source>
        <dbReference type="EMBL" id="TKC18893.1"/>
    </source>
</evidence>
<sequence length="179" mass="21149">MLNIELRRPRSEDIDELFEFFQIMVKDTYIKEGIGDKLEDLEIEILVKKKYLLEDLNTKGEKRYFLIAICQDKIIGTIAYGPANEIIMSCLPQSESVVHELGTVFVHPENQYQGIGNLLLKSMYQEMSNHGIKQFWLDSGYKRAQYIWQKKFGEPEIFLKDYWEKDAHHMIWKVNVPVE</sequence>
<dbReference type="CDD" id="cd04301">
    <property type="entry name" value="NAT_SF"/>
    <property type="match status" value="1"/>
</dbReference>
<evidence type="ECO:0000313" key="3">
    <source>
        <dbReference type="Proteomes" id="UP000307756"/>
    </source>
</evidence>
<gene>
    <name evidence="2" type="ORF">FA727_04895</name>
</gene>
<dbReference type="PROSITE" id="PS51186">
    <property type="entry name" value="GNAT"/>
    <property type="match status" value="1"/>
</dbReference>
<keyword evidence="3" id="KW-1185">Reference proteome</keyword>
<keyword evidence="2" id="KW-0808">Transferase</keyword>
<accession>A0A4U1DA49</accession>
<dbReference type="RefSeq" id="WP_136829594.1">
    <property type="nucleotide sequence ID" value="NZ_SWBM01000001.1"/>
</dbReference>
<protein>
    <submittedName>
        <fullName evidence="2">GNAT family N-acetyltransferase</fullName>
    </submittedName>
</protein>
<dbReference type="InterPro" id="IPR016181">
    <property type="entry name" value="Acyl_CoA_acyltransferase"/>
</dbReference>
<name>A0A4U1DA49_9BACI</name>
<dbReference type="Proteomes" id="UP000307756">
    <property type="component" value="Unassembled WGS sequence"/>
</dbReference>
<dbReference type="Pfam" id="PF00583">
    <property type="entry name" value="Acetyltransf_1"/>
    <property type="match status" value="1"/>
</dbReference>
<dbReference type="Gene3D" id="3.40.630.30">
    <property type="match status" value="1"/>
</dbReference>
<dbReference type="SUPFAM" id="SSF55729">
    <property type="entry name" value="Acyl-CoA N-acyltransferases (Nat)"/>
    <property type="match status" value="1"/>
</dbReference>
<feature type="domain" description="N-acetyltransferase" evidence="1">
    <location>
        <begin position="4"/>
        <end position="177"/>
    </location>
</feature>